<dbReference type="GO" id="GO:0016020">
    <property type="term" value="C:membrane"/>
    <property type="evidence" value="ECO:0007669"/>
    <property type="project" value="UniProtKB-SubCell"/>
</dbReference>
<organism evidence="8 9">
    <name type="scientific">Aeromicrobium marinum DSM 15272</name>
    <dbReference type="NCBI Taxonomy" id="585531"/>
    <lineage>
        <taxon>Bacteria</taxon>
        <taxon>Bacillati</taxon>
        <taxon>Actinomycetota</taxon>
        <taxon>Actinomycetes</taxon>
        <taxon>Propionibacteriales</taxon>
        <taxon>Nocardioidaceae</taxon>
        <taxon>Aeromicrobium</taxon>
    </lineage>
</organism>
<evidence type="ECO:0000259" key="7">
    <source>
        <dbReference type="Pfam" id="PF03176"/>
    </source>
</evidence>
<dbReference type="Proteomes" id="UP000003111">
    <property type="component" value="Unassembled WGS sequence"/>
</dbReference>
<evidence type="ECO:0000256" key="5">
    <source>
        <dbReference type="SAM" id="MobiDB-lite"/>
    </source>
</evidence>
<evidence type="ECO:0000256" key="2">
    <source>
        <dbReference type="ARBA" id="ARBA00022692"/>
    </source>
</evidence>
<keyword evidence="9" id="KW-1185">Reference proteome</keyword>
<name>E2S8B1_9ACTN</name>
<proteinExistence type="predicted"/>
<protein>
    <recommendedName>
        <fullName evidence="7">Membrane transport protein MMPL domain-containing protein</fullName>
    </recommendedName>
</protein>
<keyword evidence="3 6" id="KW-1133">Transmembrane helix</keyword>
<dbReference type="EMBL" id="ACLF03000002">
    <property type="protein sequence ID" value="EFQ84416.1"/>
    <property type="molecule type" value="Genomic_DNA"/>
</dbReference>
<accession>E2S8B1</accession>
<feature type="region of interest" description="Disordered" evidence="5">
    <location>
        <begin position="63"/>
        <end position="93"/>
    </location>
</feature>
<comment type="subcellular location">
    <subcellularLocation>
        <location evidence="1">Membrane</location>
        <topology evidence="1">Multi-pass membrane protein</topology>
    </subcellularLocation>
</comment>
<reference evidence="8" key="1">
    <citation type="submission" date="2010-08" db="EMBL/GenBank/DDBJ databases">
        <authorList>
            <person name="Muzny D."/>
            <person name="Qin X."/>
            <person name="Buhay C."/>
            <person name="Dugan-Rocha S."/>
            <person name="Ding Y."/>
            <person name="Chen G."/>
            <person name="Hawes A."/>
            <person name="Holder M."/>
            <person name="Jhangiani S."/>
            <person name="Johnson A."/>
            <person name="Khan Z."/>
            <person name="Li Z."/>
            <person name="Liu W."/>
            <person name="Liu X."/>
            <person name="Perez L."/>
            <person name="Shen H."/>
            <person name="Wang Q."/>
            <person name="Watt J."/>
            <person name="Xi L."/>
            <person name="Xin Y."/>
            <person name="Zhou J."/>
            <person name="Deng J."/>
            <person name="Jiang H."/>
            <person name="Liu Y."/>
            <person name="Qu J."/>
            <person name="Song X.-Z."/>
            <person name="Zhang L."/>
            <person name="Villasana D."/>
            <person name="Johnson A."/>
            <person name="Liu J."/>
            <person name="Liyanage D."/>
            <person name="Lorensuhewa L."/>
            <person name="Robinson T."/>
            <person name="Song A."/>
            <person name="Song B.-B."/>
            <person name="Dinh H."/>
            <person name="Thornton R."/>
            <person name="Coyle M."/>
            <person name="Francisco L."/>
            <person name="Jackson L."/>
            <person name="Javaid M."/>
            <person name="Korchina V."/>
            <person name="Kovar C."/>
            <person name="Mata R."/>
            <person name="Mathew T."/>
            <person name="Ngo R."/>
            <person name="Nguyen L."/>
            <person name="Nguyen N."/>
            <person name="Okwuonu G."/>
            <person name="Ongeri F."/>
            <person name="Pham C."/>
            <person name="Simmons D."/>
            <person name="Wilczek-Boney K."/>
            <person name="Hale W."/>
            <person name="Jakkamsetti A."/>
            <person name="Pham P."/>
            <person name="Ruth R."/>
            <person name="San Lucas F."/>
            <person name="Warren J."/>
            <person name="Zhang J."/>
            <person name="Zhao Z."/>
            <person name="Zhou C."/>
            <person name="Zhu D."/>
            <person name="Lee S."/>
            <person name="Bess C."/>
            <person name="Blankenburg K."/>
            <person name="Forbes L."/>
            <person name="Fu Q."/>
            <person name="Gubbala S."/>
            <person name="Hirani K."/>
            <person name="Jayaseelan J.C."/>
            <person name="Lara F."/>
            <person name="Munidasa M."/>
            <person name="Palculict T."/>
            <person name="Patil S."/>
            <person name="Pu L.-L."/>
            <person name="Saada N."/>
            <person name="Tang L."/>
            <person name="Weissenberger G."/>
            <person name="Zhu Y."/>
            <person name="Hemphill L."/>
            <person name="Shang Y."/>
            <person name="Youmans B."/>
            <person name="Ayvaz T."/>
            <person name="Ross M."/>
            <person name="Santibanez J."/>
            <person name="Aqrawi P."/>
            <person name="Gross S."/>
            <person name="Joshi V."/>
            <person name="Fowler G."/>
            <person name="Nazareth L."/>
            <person name="Reid J."/>
            <person name="Worley K."/>
            <person name="Petrosino J."/>
            <person name="Highlander S."/>
            <person name="Gibbs R."/>
        </authorList>
    </citation>
    <scope>NUCLEOTIDE SEQUENCE [LARGE SCALE GENOMIC DNA]</scope>
    <source>
        <strain evidence="8">DSM 15272</strain>
    </source>
</reference>
<dbReference type="AlphaFoldDB" id="E2S8B1"/>
<evidence type="ECO:0000313" key="8">
    <source>
        <dbReference type="EMBL" id="EFQ84416.1"/>
    </source>
</evidence>
<evidence type="ECO:0000313" key="9">
    <source>
        <dbReference type="Proteomes" id="UP000003111"/>
    </source>
</evidence>
<dbReference type="HOGENOM" id="CLU_2393291_0_0_11"/>
<sequence>MMLELGSVMTGQVGPVITAAGLVFASTFVALLFSPVEALAQTGFRRRSRTPARHLHRLHPGRARLRGPVRGPQLVATPQAPRVNRQPREIPYE</sequence>
<feature type="transmembrane region" description="Helical" evidence="6">
    <location>
        <begin position="16"/>
        <end position="40"/>
    </location>
</feature>
<dbReference type="eggNOG" id="COG2409">
    <property type="taxonomic scope" value="Bacteria"/>
</dbReference>
<keyword evidence="4 6" id="KW-0472">Membrane</keyword>
<feature type="domain" description="Membrane transport protein MMPL" evidence="7">
    <location>
        <begin position="9"/>
        <end position="44"/>
    </location>
</feature>
<evidence type="ECO:0000256" key="4">
    <source>
        <dbReference type="ARBA" id="ARBA00023136"/>
    </source>
</evidence>
<dbReference type="Pfam" id="PF03176">
    <property type="entry name" value="MMPL"/>
    <property type="match status" value="1"/>
</dbReference>
<gene>
    <name evidence="8" type="ORF">HMPREF0063_10268</name>
</gene>
<comment type="caution">
    <text evidence="8">The sequence shown here is derived from an EMBL/GenBank/DDBJ whole genome shotgun (WGS) entry which is preliminary data.</text>
</comment>
<dbReference type="InterPro" id="IPR004869">
    <property type="entry name" value="MMPL_dom"/>
</dbReference>
<dbReference type="STRING" id="585531.HMPREF0063_10268"/>
<evidence type="ECO:0000256" key="1">
    <source>
        <dbReference type="ARBA" id="ARBA00004141"/>
    </source>
</evidence>
<evidence type="ECO:0000256" key="3">
    <source>
        <dbReference type="ARBA" id="ARBA00022989"/>
    </source>
</evidence>
<keyword evidence="2 6" id="KW-0812">Transmembrane</keyword>
<evidence type="ECO:0000256" key="6">
    <source>
        <dbReference type="SAM" id="Phobius"/>
    </source>
</evidence>